<evidence type="ECO:0000256" key="8">
    <source>
        <dbReference type="SAM" id="Phobius"/>
    </source>
</evidence>
<dbReference type="GO" id="GO:0005886">
    <property type="term" value="C:plasma membrane"/>
    <property type="evidence" value="ECO:0007669"/>
    <property type="project" value="UniProtKB-SubCell"/>
</dbReference>
<evidence type="ECO:0000256" key="7">
    <source>
        <dbReference type="SAM" id="MobiDB-lite"/>
    </source>
</evidence>
<evidence type="ECO:0000313" key="11">
    <source>
        <dbReference type="Proteomes" id="UP000266915"/>
    </source>
</evidence>
<reference evidence="10 11" key="1">
    <citation type="submission" date="2018-11" db="EMBL/GenBank/DDBJ databases">
        <title>Sequencing the genomes of 1000 actinobacteria strains.</title>
        <authorList>
            <person name="Klenk H.-P."/>
        </authorList>
    </citation>
    <scope>NUCLEOTIDE SEQUENCE [LARGE SCALE GENOMIC DNA]</scope>
    <source>
        <strain evidence="10 11">DSM 14012</strain>
    </source>
</reference>
<sequence>MHVRARSIPSPDAPVSAAPGSGRRGLLVDLSPLRESPAFARLWIGGAITGIGGQMTIVAVGLQVYDLTASTFAVSLVGVIALIPMICFGLYGGMLADAFDRRTVALTAAVVTWVSTAIIAVLAWSGSELVWPLYLLTTINAVSTTIVGTTRQAILPRLLPARLLPSAAALSGIAAGVMVTVGPALAGVLVAGVGFRWTYTIDVVLFVAAFLGIASLPKILPEGGVSRLPGLASLVDGWTFLRTAPNVRMTFIVDIVAMTFGNPRVLYPAVGTLLLGGGAITVGVLTAAGAVGTLLSSLDSGRLGRIDRQGRAIERAIIVYGLAIACFGAVLAWVTFSGTATHDAADANLPAIVIAAIALAVAGAADNISSIFRMTILQAAVPDAVRGRLQGVFTVVVTGGPRVGDLYIGLAASAFALWVPALAGGLLVVVLVWTLVRVQGAFRRYDARTPTP</sequence>
<organism evidence="10 11">
    <name type="scientific">Plantibacter flavus</name>
    <dbReference type="NCBI Taxonomy" id="150123"/>
    <lineage>
        <taxon>Bacteria</taxon>
        <taxon>Bacillati</taxon>
        <taxon>Actinomycetota</taxon>
        <taxon>Actinomycetes</taxon>
        <taxon>Micrococcales</taxon>
        <taxon>Microbacteriaceae</taxon>
        <taxon>Plantibacter</taxon>
    </lineage>
</organism>
<feature type="transmembrane region" description="Helical" evidence="8">
    <location>
        <begin position="168"/>
        <end position="191"/>
    </location>
</feature>
<feature type="transmembrane region" description="Helical" evidence="8">
    <location>
        <begin position="71"/>
        <end position="91"/>
    </location>
</feature>
<feature type="region of interest" description="Disordered" evidence="7">
    <location>
        <begin position="1"/>
        <end position="21"/>
    </location>
</feature>
<feature type="transmembrane region" description="Helical" evidence="8">
    <location>
        <begin position="389"/>
        <end position="409"/>
    </location>
</feature>
<gene>
    <name evidence="10" type="ORF">EDD42_2294</name>
</gene>
<dbReference type="PANTHER" id="PTHR23513:SF9">
    <property type="entry name" value="ENTEROBACTIN EXPORTER ENTS"/>
    <property type="match status" value="1"/>
</dbReference>
<dbReference type="Pfam" id="PF05977">
    <property type="entry name" value="MFS_3"/>
    <property type="match status" value="1"/>
</dbReference>
<keyword evidence="5 8" id="KW-1133">Transmembrane helix</keyword>
<dbReference type="InterPro" id="IPR036259">
    <property type="entry name" value="MFS_trans_sf"/>
</dbReference>
<feature type="transmembrane region" description="Helical" evidence="8">
    <location>
        <begin position="197"/>
        <end position="216"/>
    </location>
</feature>
<comment type="subcellular location">
    <subcellularLocation>
        <location evidence="1">Cell inner membrane</location>
        <topology evidence="1">Multi-pass membrane protein</topology>
    </subcellularLocation>
</comment>
<dbReference type="PROSITE" id="PS50850">
    <property type="entry name" value="MFS"/>
    <property type="match status" value="1"/>
</dbReference>
<dbReference type="AlphaFoldDB" id="A0A3N2C3W8"/>
<protein>
    <submittedName>
        <fullName evidence="10">Putative MFS family arabinose efflux permease</fullName>
    </submittedName>
</protein>
<feature type="transmembrane region" description="Helical" evidence="8">
    <location>
        <begin position="415"/>
        <end position="436"/>
    </location>
</feature>
<keyword evidence="2" id="KW-0813">Transport</keyword>
<comment type="caution">
    <text evidence="10">The sequence shown here is derived from an EMBL/GenBank/DDBJ whole genome shotgun (WGS) entry which is preliminary data.</text>
</comment>
<evidence type="ECO:0000313" key="10">
    <source>
        <dbReference type="EMBL" id="ROR82206.1"/>
    </source>
</evidence>
<dbReference type="SUPFAM" id="SSF103473">
    <property type="entry name" value="MFS general substrate transporter"/>
    <property type="match status" value="1"/>
</dbReference>
<dbReference type="Proteomes" id="UP000266915">
    <property type="component" value="Unassembled WGS sequence"/>
</dbReference>
<keyword evidence="4 8" id="KW-0812">Transmembrane</keyword>
<dbReference type="PANTHER" id="PTHR23513">
    <property type="entry name" value="INTEGRAL MEMBRANE EFFLUX PROTEIN-RELATED"/>
    <property type="match status" value="1"/>
</dbReference>
<feature type="transmembrane region" description="Helical" evidence="8">
    <location>
        <begin position="42"/>
        <end position="65"/>
    </location>
</feature>
<feature type="transmembrane region" description="Helical" evidence="8">
    <location>
        <begin position="265"/>
        <end position="295"/>
    </location>
</feature>
<feature type="transmembrane region" description="Helical" evidence="8">
    <location>
        <begin position="316"/>
        <end position="336"/>
    </location>
</feature>
<evidence type="ECO:0000256" key="2">
    <source>
        <dbReference type="ARBA" id="ARBA00022448"/>
    </source>
</evidence>
<name>A0A3N2C3W8_9MICO</name>
<evidence type="ECO:0000256" key="3">
    <source>
        <dbReference type="ARBA" id="ARBA00022475"/>
    </source>
</evidence>
<evidence type="ECO:0000256" key="6">
    <source>
        <dbReference type="ARBA" id="ARBA00023136"/>
    </source>
</evidence>
<evidence type="ECO:0000256" key="5">
    <source>
        <dbReference type="ARBA" id="ARBA00022989"/>
    </source>
</evidence>
<evidence type="ECO:0000256" key="4">
    <source>
        <dbReference type="ARBA" id="ARBA00022692"/>
    </source>
</evidence>
<dbReference type="CDD" id="cd06173">
    <property type="entry name" value="MFS_MefA_like"/>
    <property type="match status" value="1"/>
</dbReference>
<dbReference type="GO" id="GO:0022857">
    <property type="term" value="F:transmembrane transporter activity"/>
    <property type="evidence" value="ECO:0007669"/>
    <property type="project" value="InterPro"/>
</dbReference>
<dbReference type="InterPro" id="IPR010290">
    <property type="entry name" value="TM_effector"/>
</dbReference>
<feature type="transmembrane region" description="Helical" evidence="8">
    <location>
        <begin position="348"/>
        <end position="368"/>
    </location>
</feature>
<proteinExistence type="predicted"/>
<dbReference type="InterPro" id="IPR020846">
    <property type="entry name" value="MFS_dom"/>
</dbReference>
<evidence type="ECO:0000256" key="1">
    <source>
        <dbReference type="ARBA" id="ARBA00004429"/>
    </source>
</evidence>
<dbReference type="Gene3D" id="1.20.1250.20">
    <property type="entry name" value="MFS general substrate transporter like domains"/>
    <property type="match status" value="1"/>
</dbReference>
<dbReference type="EMBL" id="RKHL01000001">
    <property type="protein sequence ID" value="ROR82206.1"/>
    <property type="molecule type" value="Genomic_DNA"/>
</dbReference>
<evidence type="ECO:0000259" key="9">
    <source>
        <dbReference type="PROSITE" id="PS50850"/>
    </source>
</evidence>
<feature type="transmembrane region" description="Helical" evidence="8">
    <location>
        <begin position="103"/>
        <end position="123"/>
    </location>
</feature>
<feature type="domain" description="Major facilitator superfamily (MFS) profile" evidence="9">
    <location>
        <begin position="38"/>
        <end position="437"/>
    </location>
</feature>
<keyword evidence="3" id="KW-1003">Cell membrane</keyword>
<accession>A0A3N2C3W8</accession>
<keyword evidence="11" id="KW-1185">Reference proteome</keyword>
<keyword evidence="6 8" id="KW-0472">Membrane</keyword>